<dbReference type="GO" id="GO:0005763">
    <property type="term" value="C:mitochondrial small ribosomal subunit"/>
    <property type="evidence" value="ECO:0007669"/>
    <property type="project" value="TreeGrafter"/>
</dbReference>
<dbReference type="PANTHER" id="PTHR12810">
    <property type="entry name" value="MITOCHONDRIAL 28S RIBOSOMAL PROTEIN S29"/>
    <property type="match status" value="1"/>
</dbReference>
<organism evidence="8 9">
    <name type="scientific">Littorina saxatilis</name>
    <dbReference type="NCBI Taxonomy" id="31220"/>
    <lineage>
        <taxon>Eukaryota</taxon>
        <taxon>Metazoa</taxon>
        <taxon>Spiralia</taxon>
        <taxon>Lophotrochozoa</taxon>
        <taxon>Mollusca</taxon>
        <taxon>Gastropoda</taxon>
        <taxon>Caenogastropoda</taxon>
        <taxon>Littorinimorpha</taxon>
        <taxon>Littorinoidea</taxon>
        <taxon>Littorinidae</taxon>
        <taxon>Littorina</taxon>
    </lineage>
</organism>
<keyword evidence="6" id="KW-0687">Ribonucleoprotein</keyword>
<name>A0AAN9C240_9CAEN</name>
<comment type="caution">
    <text evidence="8">The sequence shown here is derived from an EMBL/GenBank/DDBJ whole genome shotgun (WGS) entry which is preliminary data.</text>
</comment>
<dbReference type="EMBL" id="JBAMIC010000001">
    <property type="protein sequence ID" value="KAK7115874.1"/>
    <property type="molecule type" value="Genomic_DNA"/>
</dbReference>
<dbReference type="AlphaFoldDB" id="A0AAN9C240"/>
<evidence type="ECO:0000256" key="1">
    <source>
        <dbReference type="ARBA" id="ARBA00004173"/>
    </source>
</evidence>
<evidence type="ECO:0000256" key="6">
    <source>
        <dbReference type="ARBA" id="ARBA00023274"/>
    </source>
</evidence>
<protein>
    <recommendedName>
        <fullName evidence="7">Small ribosomal subunit protein mS29</fullName>
    </recommendedName>
</protein>
<comment type="subcellular location">
    <subcellularLocation>
        <location evidence="1">Mitochondrion</location>
    </subcellularLocation>
</comment>
<dbReference type="PANTHER" id="PTHR12810:SF0">
    <property type="entry name" value="SMALL RIBOSOMAL SUBUNIT PROTEIN MS29"/>
    <property type="match status" value="1"/>
</dbReference>
<sequence>MDAPMKAQHLGRSIYRLGSLLTRNNSVGTAGERTTCLRLTAKKLHNPIGSSRKPLLLPCRQLSNLAEQFQAASDARRQPVNVHTVFRTEEDDPIQQSSAQEGLFYTVPEGEVKRLFQKGLSVQFTRQVKTFNETCFMVRKPALEVIDCLKHLDLNHPAPRFLLYGNNGSGKTLTMAHIIHYCYRNKWLILHAPWPSDWNCRYHETSPSPHKAGRIDLPVEAAEWLVNFRSQNADFVRDIKLSQRYVWTKRETAEEGSPLNEIVEFGLNRMKFASDCVGAILKEVRNQAAMHKIKVLVAVDGVNAFWNMTTIKNPERELLTADQLSLVHNYKKMLLSNWTHGAIVCSVDAFANARDHREKHYPHYLLGKEGYKWLDPFVPVHVPDYSEKEAYSCIEYYLDRNWIQHEAAQTEEGKKELIFLSNRNPFQLMRICSSK</sequence>
<keyword evidence="5" id="KW-0496">Mitochondrion</keyword>
<evidence type="ECO:0000256" key="4">
    <source>
        <dbReference type="ARBA" id="ARBA00022980"/>
    </source>
</evidence>
<accession>A0AAN9C240</accession>
<proteinExistence type="inferred from homology"/>
<dbReference type="Pfam" id="PF10236">
    <property type="entry name" value="DAP3"/>
    <property type="match status" value="1"/>
</dbReference>
<evidence type="ECO:0000313" key="9">
    <source>
        <dbReference type="Proteomes" id="UP001374579"/>
    </source>
</evidence>
<dbReference type="InterPro" id="IPR019368">
    <property type="entry name" value="Ribosomal_mS29"/>
</dbReference>
<dbReference type="InterPro" id="IPR008092">
    <property type="entry name" value="Ribosomal_mS29_met"/>
</dbReference>
<reference evidence="8 9" key="1">
    <citation type="submission" date="2024-02" db="EMBL/GenBank/DDBJ databases">
        <title>Chromosome-scale genome assembly of the rough periwinkle Littorina saxatilis.</title>
        <authorList>
            <person name="De Jode A."/>
            <person name="Faria R."/>
            <person name="Formenti G."/>
            <person name="Sims Y."/>
            <person name="Smith T.P."/>
            <person name="Tracey A."/>
            <person name="Wood J.M.D."/>
            <person name="Zagrodzka Z.B."/>
            <person name="Johannesson K."/>
            <person name="Butlin R.K."/>
            <person name="Leder E.H."/>
        </authorList>
    </citation>
    <scope>NUCLEOTIDE SEQUENCE [LARGE SCALE GENOMIC DNA]</scope>
    <source>
        <strain evidence="8">Snail1</strain>
        <tissue evidence="8">Muscle</tissue>
    </source>
</reference>
<dbReference type="GO" id="GO:0003735">
    <property type="term" value="F:structural constituent of ribosome"/>
    <property type="evidence" value="ECO:0007669"/>
    <property type="project" value="TreeGrafter"/>
</dbReference>
<keyword evidence="4" id="KW-0689">Ribosomal protein</keyword>
<gene>
    <name evidence="8" type="ORF">V1264_001664</name>
</gene>
<dbReference type="GO" id="GO:0006915">
    <property type="term" value="P:apoptotic process"/>
    <property type="evidence" value="ECO:0007669"/>
    <property type="project" value="InterPro"/>
</dbReference>
<evidence type="ECO:0000256" key="5">
    <source>
        <dbReference type="ARBA" id="ARBA00023128"/>
    </source>
</evidence>
<dbReference type="Proteomes" id="UP001374579">
    <property type="component" value="Unassembled WGS sequence"/>
</dbReference>
<dbReference type="InterPro" id="IPR027417">
    <property type="entry name" value="P-loop_NTPase"/>
</dbReference>
<evidence type="ECO:0000313" key="8">
    <source>
        <dbReference type="EMBL" id="KAK7115874.1"/>
    </source>
</evidence>
<evidence type="ECO:0000256" key="2">
    <source>
        <dbReference type="ARBA" id="ARBA00009863"/>
    </source>
</evidence>
<keyword evidence="9" id="KW-1185">Reference proteome</keyword>
<dbReference type="SUPFAM" id="SSF52540">
    <property type="entry name" value="P-loop containing nucleoside triphosphate hydrolases"/>
    <property type="match status" value="1"/>
</dbReference>
<keyword evidence="3" id="KW-0809">Transit peptide</keyword>
<comment type="similarity">
    <text evidence="2">Belongs to the mitochondrion-specific ribosomal protein mS29 family.</text>
</comment>
<dbReference type="PRINTS" id="PR01716">
    <property type="entry name" value="DEATHASSOCP3"/>
</dbReference>
<evidence type="ECO:0000256" key="3">
    <source>
        <dbReference type="ARBA" id="ARBA00022946"/>
    </source>
</evidence>
<evidence type="ECO:0000256" key="7">
    <source>
        <dbReference type="ARBA" id="ARBA00035140"/>
    </source>
</evidence>